<sequence>MAAKESKLSELHELLAAQMVDEINWYRENDIPVPAADKAAIAKFLKDNSITCDPADKGDLERLRDEFKASSEERRAKAKAALALSNEDIVGLYGAN</sequence>
<proteinExistence type="predicted"/>
<keyword evidence="2" id="KW-1185">Reference proteome</keyword>
<name>A0A6M3TCW0_9CAUD</name>
<dbReference type="EMBL" id="MT104468">
    <property type="protein sequence ID" value="QJD54816.1"/>
    <property type="molecule type" value="Genomic_DNA"/>
</dbReference>
<organism evidence="1 2">
    <name type="scientific">Pseudomonas phage MR5</name>
    <dbReference type="NCBI Taxonomy" id="2711172"/>
    <lineage>
        <taxon>Viruses</taxon>
        <taxon>Duplodnaviria</taxon>
        <taxon>Heunggongvirae</taxon>
        <taxon>Uroviricota</taxon>
        <taxon>Caudoviricetes</taxon>
        <taxon>Autographivirales</taxon>
        <taxon>Autoscriptoviridae</taxon>
        <taxon>Krylovirinae</taxon>
        <taxon>Mojovirus</taxon>
        <taxon>Mojovirus MR5</taxon>
    </lineage>
</organism>
<dbReference type="Proteomes" id="UP000501738">
    <property type="component" value="Segment"/>
</dbReference>
<accession>A0A6M3TCW0</accession>
<reference evidence="1 2" key="1">
    <citation type="journal article" date="2020" name="Microb. Biotechnol.">
        <title>Phage biocontrol to combat Pseudomonas syringae pathogens causing disease in cherry.</title>
        <authorList>
            <person name="Rabiey M."/>
            <person name="Roy S.R."/>
            <person name="Holtappels D."/>
            <person name="Franceschetti L."/>
            <person name="Quilty B.J."/>
            <person name="Creeth R."/>
            <person name="Sundin G.W."/>
            <person name="Wagemans J."/>
            <person name="Lavigne R."/>
            <person name="Jackson R.W."/>
        </authorList>
    </citation>
    <scope>NUCLEOTIDE SEQUENCE [LARGE SCALE GENOMIC DNA]</scope>
</reference>
<gene>
    <name evidence="1" type="ORF">PssvBMR5_gp48</name>
</gene>
<protein>
    <submittedName>
        <fullName evidence="1">Putative DNA maturase</fullName>
    </submittedName>
</protein>
<evidence type="ECO:0000313" key="1">
    <source>
        <dbReference type="EMBL" id="QJD54816.1"/>
    </source>
</evidence>
<dbReference type="Pfam" id="PF11123">
    <property type="entry name" value="DNA_Packaging_2"/>
    <property type="match status" value="1"/>
</dbReference>
<evidence type="ECO:0000313" key="2">
    <source>
        <dbReference type="Proteomes" id="UP000501738"/>
    </source>
</evidence>
<dbReference type="InterPro" id="IPR024345">
    <property type="entry name" value="DNA_matur_Phage_T7-like"/>
</dbReference>